<accession>A0A1D9QHU7</accession>
<protein>
    <submittedName>
        <fullName evidence="1">Uncharacterized protein</fullName>
    </submittedName>
</protein>
<gene>
    <name evidence="1" type="ORF">sscle_13g092410</name>
</gene>
<dbReference type="Proteomes" id="UP000177798">
    <property type="component" value="Chromosome 13"/>
</dbReference>
<dbReference type="EMBL" id="CP017826">
    <property type="protein sequence ID" value="APA14471.1"/>
    <property type="molecule type" value="Genomic_DNA"/>
</dbReference>
<dbReference type="VEuPathDB" id="FungiDB:sscle_13g092410"/>
<organism evidence="1 2">
    <name type="scientific">Sclerotinia sclerotiorum (strain ATCC 18683 / 1980 / Ss-1)</name>
    <name type="common">White mold</name>
    <name type="synonym">Whetzelinia sclerotiorum</name>
    <dbReference type="NCBI Taxonomy" id="665079"/>
    <lineage>
        <taxon>Eukaryota</taxon>
        <taxon>Fungi</taxon>
        <taxon>Dikarya</taxon>
        <taxon>Ascomycota</taxon>
        <taxon>Pezizomycotina</taxon>
        <taxon>Leotiomycetes</taxon>
        <taxon>Helotiales</taxon>
        <taxon>Sclerotiniaceae</taxon>
        <taxon>Sclerotinia</taxon>
    </lineage>
</organism>
<proteinExistence type="predicted"/>
<sequence>MRISNRNDFAIEAEKSAVPGLWLVIILDFLAKHGDLNHKSGTNSQPPAVEEF</sequence>
<evidence type="ECO:0000313" key="2">
    <source>
        <dbReference type="Proteomes" id="UP000177798"/>
    </source>
</evidence>
<reference evidence="2" key="1">
    <citation type="journal article" date="2017" name="Genome Biol. Evol.">
        <title>The complete genome sequence of the phytopathogenic fungus Sclerotinia sclerotiorum reveals insights into the genome architecture of broad host range pathogens.</title>
        <authorList>
            <person name="Derbyshire M."/>
            <person name="Denton-Giles M."/>
            <person name="Hegedus D."/>
            <person name="Seifbarghy S."/>
            <person name="Rollins J."/>
            <person name="van Kan J."/>
            <person name="Seidl M.F."/>
            <person name="Faino L."/>
            <person name="Mbengue M."/>
            <person name="Navaud O."/>
            <person name="Raffaele S."/>
            <person name="Hammond-Kosack K."/>
            <person name="Heard S."/>
            <person name="Oliver R."/>
        </authorList>
    </citation>
    <scope>NUCLEOTIDE SEQUENCE [LARGE SCALE GENOMIC DNA]</scope>
    <source>
        <strain evidence="2">ATCC 18683 / 1980 / Ss-1</strain>
    </source>
</reference>
<dbReference type="AlphaFoldDB" id="A0A1D9QHU7"/>
<evidence type="ECO:0000313" key="1">
    <source>
        <dbReference type="EMBL" id="APA14471.1"/>
    </source>
</evidence>
<name>A0A1D9QHU7_SCLS1</name>